<dbReference type="PANTHER" id="PTHR43795:SF39">
    <property type="entry name" value="AMINOTRANSFERASE CLASS I_CLASSII DOMAIN-CONTAINING PROTEIN"/>
    <property type="match status" value="1"/>
</dbReference>
<reference evidence="3" key="1">
    <citation type="submission" date="2022-11" db="UniProtKB">
        <authorList>
            <consortium name="EnsemblMetazoa"/>
        </authorList>
    </citation>
    <scope>IDENTIFICATION</scope>
</reference>
<dbReference type="GO" id="GO:0008483">
    <property type="term" value="F:transaminase activity"/>
    <property type="evidence" value="ECO:0007669"/>
    <property type="project" value="TreeGrafter"/>
</dbReference>
<evidence type="ECO:0000313" key="4">
    <source>
        <dbReference type="Proteomes" id="UP000887568"/>
    </source>
</evidence>
<keyword evidence="4" id="KW-1185">Reference proteome</keyword>
<dbReference type="InterPro" id="IPR050478">
    <property type="entry name" value="Ethylene_sulfur-biosynth"/>
</dbReference>
<dbReference type="OrthoDB" id="7042322at2759"/>
<dbReference type="EnsemblMetazoa" id="XM_038209438.1">
    <property type="protein sequence ID" value="XP_038065366.1"/>
    <property type="gene ID" value="LOC119735619"/>
</dbReference>
<name>A0A914APG8_PATMI</name>
<dbReference type="Gene3D" id="3.40.640.10">
    <property type="entry name" value="Type I PLP-dependent aspartate aminotransferase-like (Major domain)"/>
    <property type="match status" value="1"/>
</dbReference>
<dbReference type="InterPro" id="IPR015422">
    <property type="entry name" value="PyrdxlP-dep_Trfase_small"/>
</dbReference>
<dbReference type="Pfam" id="PF00155">
    <property type="entry name" value="Aminotran_1_2"/>
    <property type="match status" value="1"/>
</dbReference>
<dbReference type="Proteomes" id="UP000887568">
    <property type="component" value="Unplaced"/>
</dbReference>
<dbReference type="PRINTS" id="PR00753">
    <property type="entry name" value="ACCSYNTHASE"/>
</dbReference>
<dbReference type="GO" id="GO:0006520">
    <property type="term" value="P:amino acid metabolic process"/>
    <property type="evidence" value="ECO:0007669"/>
    <property type="project" value="TreeGrafter"/>
</dbReference>
<dbReference type="Gene3D" id="3.90.1150.10">
    <property type="entry name" value="Aspartate Aminotransferase, domain 1"/>
    <property type="match status" value="1"/>
</dbReference>
<sequence length="512" mass="58179">MSRQTPTPMSEMGGQKAMPVLACRGERMRKYVNLLRRGAVASSANKFDICSNPDGVINLGTSENRLVFDLLRERLDGYNVKWEDYMFTYNDFQGIPELREAVAGFLTDCAKSLTPIDPKKIVVMNGGGICMEALSFAICDPGDAVMVASPYYGGIENDNTMRPEAKVIRVHFYSKLEPGQTEPFEITISKFESVYQEQTQKGVKIRAVCFMNPNNPLGDVYPKQFVLDMLQFCHRHSLHLIMNEVYMNTIFKEGADFQSFLSFKPEEIPDPQRVHFVWAVSKDLSMSGMRFGVIHTQNESIISCINSFTYFQTLSAYIQKVMACLLSDRDWLNNVYFPTNHKRLREAHKVTTDTLDEMGVPYLNRPSGLFVYANFQKFLPSLTKEDEMALFYRFIDDGVYIAPSLAFFADERGWFRIIFSRPFNEVKTAMGRLKKSCNALLEENKKLSSATAVSDESKGAGPSDSAQGMSLEGLLSQLKTEISSSDWLEKNTADKWKTENPELYKEYKANMK</sequence>
<dbReference type="InterPro" id="IPR015421">
    <property type="entry name" value="PyrdxlP-dep_Trfase_major"/>
</dbReference>
<dbReference type="PANTHER" id="PTHR43795">
    <property type="entry name" value="BIFUNCTIONAL ASPARTATE AMINOTRANSFERASE AND GLUTAMATE/ASPARTATE-PREPHENATE AMINOTRANSFERASE-RELATED"/>
    <property type="match status" value="1"/>
</dbReference>
<dbReference type="GO" id="GO:0030170">
    <property type="term" value="F:pyridoxal phosphate binding"/>
    <property type="evidence" value="ECO:0007669"/>
    <property type="project" value="InterPro"/>
</dbReference>
<keyword evidence="1" id="KW-0663">Pyridoxal phosphate</keyword>
<protein>
    <recommendedName>
        <fullName evidence="2">Aminotransferase class I/classII large domain-containing protein</fullName>
    </recommendedName>
</protein>
<evidence type="ECO:0000259" key="2">
    <source>
        <dbReference type="Pfam" id="PF00155"/>
    </source>
</evidence>
<dbReference type="InterPro" id="IPR004839">
    <property type="entry name" value="Aminotransferase_I/II_large"/>
</dbReference>
<feature type="domain" description="Aminotransferase class I/classII large" evidence="2">
    <location>
        <begin position="86"/>
        <end position="432"/>
    </location>
</feature>
<dbReference type="SUPFAM" id="SSF53383">
    <property type="entry name" value="PLP-dependent transferases"/>
    <property type="match status" value="1"/>
</dbReference>
<dbReference type="RefSeq" id="XP_038065366.1">
    <property type="nucleotide sequence ID" value="XM_038209438.1"/>
</dbReference>
<dbReference type="GeneID" id="119735619"/>
<evidence type="ECO:0000313" key="3">
    <source>
        <dbReference type="EnsemblMetazoa" id="XP_038065366.1"/>
    </source>
</evidence>
<dbReference type="CDD" id="cd00609">
    <property type="entry name" value="AAT_like"/>
    <property type="match status" value="1"/>
</dbReference>
<proteinExistence type="predicted"/>
<evidence type="ECO:0000256" key="1">
    <source>
        <dbReference type="ARBA" id="ARBA00022898"/>
    </source>
</evidence>
<dbReference type="AlphaFoldDB" id="A0A914APG8"/>
<organism evidence="3 4">
    <name type="scientific">Patiria miniata</name>
    <name type="common">Bat star</name>
    <name type="synonym">Asterina miniata</name>
    <dbReference type="NCBI Taxonomy" id="46514"/>
    <lineage>
        <taxon>Eukaryota</taxon>
        <taxon>Metazoa</taxon>
        <taxon>Echinodermata</taxon>
        <taxon>Eleutherozoa</taxon>
        <taxon>Asterozoa</taxon>
        <taxon>Asteroidea</taxon>
        <taxon>Valvatacea</taxon>
        <taxon>Valvatida</taxon>
        <taxon>Asterinidae</taxon>
        <taxon>Patiria</taxon>
    </lineage>
</organism>
<accession>A0A914APG8</accession>
<dbReference type="InterPro" id="IPR015424">
    <property type="entry name" value="PyrdxlP-dep_Trfase"/>
</dbReference>